<dbReference type="Gene3D" id="3.40.50.300">
    <property type="entry name" value="P-loop containing nucleotide triphosphate hydrolases"/>
    <property type="match status" value="1"/>
</dbReference>
<dbReference type="eggNOG" id="COG1116">
    <property type="taxonomic scope" value="Bacteria"/>
</dbReference>
<dbReference type="InterPro" id="IPR027417">
    <property type="entry name" value="P-loop_NTPase"/>
</dbReference>
<dbReference type="KEGG" id="aace:A0U92_10120"/>
<feature type="domain" description="ABC transporter" evidence="4">
    <location>
        <begin position="8"/>
        <end position="237"/>
    </location>
</feature>
<dbReference type="Proteomes" id="UP000188937">
    <property type="component" value="Chromosome"/>
</dbReference>
<evidence type="ECO:0000259" key="4">
    <source>
        <dbReference type="PROSITE" id="PS50893"/>
    </source>
</evidence>
<keyword evidence="1" id="KW-0813">Transport</keyword>
<dbReference type="GO" id="GO:0005524">
    <property type="term" value="F:ATP binding"/>
    <property type="evidence" value="ECO:0007669"/>
    <property type="project" value="UniProtKB-KW"/>
</dbReference>
<proteinExistence type="predicted"/>
<evidence type="ECO:0000256" key="1">
    <source>
        <dbReference type="ARBA" id="ARBA00022448"/>
    </source>
</evidence>
<reference evidence="5 6" key="1">
    <citation type="submission" date="2016-03" db="EMBL/GenBank/DDBJ databases">
        <title>Acetic acid bacteria sequencing.</title>
        <authorList>
            <person name="Brandt J."/>
            <person name="Jakob F."/>
            <person name="Vogel R.F."/>
        </authorList>
    </citation>
    <scope>NUCLEOTIDE SEQUENCE [LARGE SCALE GENOMIC DNA]</scope>
    <source>
        <strain evidence="5 6">TMW2.1153</strain>
    </source>
</reference>
<evidence type="ECO:0000313" key="5">
    <source>
        <dbReference type="EMBL" id="AQS85075.1"/>
    </source>
</evidence>
<dbReference type="InterPro" id="IPR017871">
    <property type="entry name" value="ABC_transporter-like_CS"/>
</dbReference>
<dbReference type="InterPro" id="IPR003593">
    <property type="entry name" value="AAA+_ATPase"/>
</dbReference>
<dbReference type="EMBL" id="CP014692">
    <property type="protein sequence ID" value="AQS85075.1"/>
    <property type="molecule type" value="Genomic_DNA"/>
</dbReference>
<dbReference type="CDD" id="cd03293">
    <property type="entry name" value="ABC_NrtD_SsuB_transporters"/>
    <property type="match status" value="1"/>
</dbReference>
<dbReference type="STRING" id="435.A0U92_10120"/>
<dbReference type="InterPro" id="IPR050093">
    <property type="entry name" value="ABC_SmlMolc_Importer"/>
</dbReference>
<dbReference type="Pfam" id="PF00005">
    <property type="entry name" value="ABC_tran"/>
    <property type="match status" value="1"/>
</dbReference>
<dbReference type="SUPFAM" id="SSF52540">
    <property type="entry name" value="P-loop containing nucleoside triphosphate hydrolases"/>
    <property type="match status" value="1"/>
</dbReference>
<dbReference type="GO" id="GO:0016887">
    <property type="term" value="F:ATP hydrolysis activity"/>
    <property type="evidence" value="ECO:0007669"/>
    <property type="project" value="InterPro"/>
</dbReference>
<evidence type="ECO:0000313" key="6">
    <source>
        <dbReference type="Proteomes" id="UP000188937"/>
    </source>
</evidence>
<accession>A0A1U9KGZ3</accession>
<evidence type="ECO:0000256" key="2">
    <source>
        <dbReference type="ARBA" id="ARBA00022741"/>
    </source>
</evidence>
<dbReference type="SMART" id="SM00382">
    <property type="entry name" value="AAA"/>
    <property type="match status" value="1"/>
</dbReference>
<sequence>MEQPFPYLQFRNVTKFFGDVPVVKEPFNLSIPAGQFTVFLGPSGCGKTTLMRMIGGLDTPTSGEILLQGTPVGAPDIRRGMVFQSYSSFPWLTVRKNIEFGLRFRKDLSSGQKRDRAEHFLKLVGLGDFATSYPSRISGGMRQRVAIARTLAADPDVLLMDEPFGALDASLREDLQFELRKIQKSSRKTTIFVTHDVEEAVFLADRIIVFGSRPAHVIADIDVTSLIGAERNETVRDSEQFFHLRTEILHRLRGRCVKAVAA</sequence>
<dbReference type="PROSITE" id="PS00211">
    <property type="entry name" value="ABC_TRANSPORTER_1"/>
    <property type="match status" value="1"/>
</dbReference>
<keyword evidence="6" id="KW-1185">Reference proteome</keyword>
<protein>
    <submittedName>
        <fullName evidence="5">Nitrate ABC transporter ATP-binding protein</fullName>
    </submittedName>
</protein>
<organism evidence="5 6">
    <name type="scientific">Acetobacter aceti</name>
    <dbReference type="NCBI Taxonomy" id="435"/>
    <lineage>
        <taxon>Bacteria</taxon>
        <taxon>Pseudomonadati</taxon>
        <taxon>Pseudomonadota</taxon>
        <taxon>Alphaproteobacteria</taxon>
        <taxon>Acetobacterales</taxon>
        <taxon>Acetobacteraceae</taxon>
        <taxon>Acetobacter</taxon>
        <taxon>Acetobacter subgen. Acetobacter</taxon>
    </lineage>
</organism>
<dbReference type="OrthoDB" id="7336028at2"/>
<dbReference type="InterPro" id="IPR003439">
    <property type="entry name" value="ABC_transporter-like_ATP-bd"/>
</dbReference>
<dbReference type="PANTHER" id="PTHR42781:SF8">
    <property type="entry name" value="BICARBONATE TRANSPORT ATP-BINDING PROTEIN CMPC"/>
    <property type="match status" value="1"/>
</dbReference>
<dbReference type="PANTHER" id="PTHR42781">
    <property type="entry name" value="SPERMIDINE/PUTRESCINE IMPORT ATP-BINDING PROTEIN POTA"/>
    <property type="match status" value="1"/>
</dbReference>
<dbReference type="AlphaFoldDB" id="A0A1U9KGZ3"/>
<keyword evidence="2" id="KW-0547">Nucleotide-binding</keyword>
<dbReference type="RefSeq" id="WP_077813120.1">
    <property type="nucleotide sequence ID" value="NZ_CP014692.1"/>
</dbReference>
<keyword evidence="3 5" id="KW-0067">ATP-binding</keyword>
<dbReference type="PROSITE" id="PS50893">
    <property type="entry name" value="ABC_TRANSPORTER_2"/>
    <property type="match status" value="1"/>
</dbReference>
<name>A0A1U9KGZ3_ACEAC</name>
<evidence type="ECO:0000256" key="3">
    <source>
        <dbReference type="ARBA" id="ARBA00022840"/>
    </source>
</evidence>
<gene>
    <name evidence="5" type="ORF">A0U92_10120</name>
</gene>